<evidence type="ECO:0000313" key="2">
    <source>
        <dbReference type="EMBL" id="MBT9432200.1"/>
    </source>
</evidence>
<evidence type="ECO:0000313" key="3">
    <source>
        <dbReference type="Proteomes" id="UP000811282"/>
    </source>
</evidence>
<feature type="domain" description="Glyoxalase-like" evidence="1">
    <location>
        <begin position="8"/>
        <end position="198"/>
    </location>
</feature>
<dbReference type="Proteomes" id="UP000811282">
    <property type="component" value="Unassembled WGS sequence"/>
</dbReference>
<reference evidence="2 3" key="1">
    <citation type="journal article" date="2021" name="Genome Biol. Evol.">
        <title>The evolution of interdependence in a four-way mealybug symbiosis.</title>
        <authorList>
            <person name="Garber A.I."/>
            <person name="Kupper M."/>
            <person name="Laetsch D.R."/>
            <person name="Weldon S.R."/>
            <person name="Ladinsky M.S."/>
            <person name="Bjorkman P.J."/>
            <person name="McCutcheon J.P."/>
        </authorList>
    </citation>
    <scope>NUCLEOTIDE SEQUENCE [LARGE SCALE GENOMIC DNA]</scope>
    <source>
        <strain evidence="2">SOD</strain>
    </source>
</reference>
<dbReference type="Pfam" id="PF13468">
    <property type="entry name" value="Glyoxalase_3"/>
    <property type="match status" value="1"/>
</dbReference>
<dbReference type="SUPFAM" id="SSF54593">
    <property type="entry name" value="Glyoxalase/Bleomycin resistance protein/Dihydroxybiphenyl dioxygenase"/>
    <property type="match status" value="1"/>
</dbReference>
<proteinExistence type="predicted"/>
<dbReference type="Gene3D" id="3.10.180.10">
    <property type="entry name" value="2,3-Dihydroxybiphenyl 1,2-Dioxygenase, domain 1"/>
    <property type="match status" value="1"/>
</dbReference>
<dbReference type="EMBL" id="JAFJYC010000001">
    <property type="protein sequence ID" value="MBT9432200.1"/>
    <property type="molecule type" value="Genomic_DNA"/>
</dbReference>
<organism evidence="2 3">
    <name type="scientific">Candidatus Sodalis endolongispinus</name>
    <dbReference type="NCBI Taxonomy" id="2812662"/>
    <lineage>
        <taxon>Bacteria</taxon>
        <taxon>Pseudomonadati</taxon>
        <taxon>Pseudomonadota</taxon>
        <taxon>Gammaproteobacteria</taxon>
        <taxon>Enterobacterales</taxon>
        <taxon>Bruguierivoracaceae</taxon>
        <taxon>Sodalis</taxon>
    </lineage>
</organism>
<evidence type="ECO:0000259" key="1">
    <source>
        <dbReference type="Pfam" id="PF13468"/>
    </source>
</evidence>
<dbReference type="PANTHER" id="PTHR40265">
    <property type="entry name" value="BLL2707 PROTEIN"/>
    <property type="match status" value="1"/>
</dbReference>
<comment type="caution">
    <text evidence="2">The sequence shown here is derived from an EMBL/GenBank/DDBJ whole genome shotgun (WGS) entry which is preliminary data.</text>
</comment>
<dbReference type="InterPro" id="IPR029068">
    <property type="entry name" value="Glyas_Bleomycin-R_OHBP_Dase"/>
</dbReference>
<protein>
    <submittedName>
        <fullName evidence="2">VOC family protein</fullName>
    </submittedName>
</protein>
<dbReference type="PANTHER" id="PTHR40265:SF1">
    <property type="entry name" value="GLYOXALASE-LIKE DOMAIN-CONTAINING PROTEIN"/>
    <property type="match status" value="1"/>
</dbReference>
<accession>A0ABS5YB03</accession>
<keyword evidence="3" id="KW-1185">Reference proteome</keyword>
<sequence>MDALTLSLDHVGLAVKDLATAKDAYQKLGFNLTALSMHAGANDTDGKIVPWGSGNHCAMFAQGYFEIIGLMDAALPSNVKKMVERYEGLHIVAMRCSRAEDAYSALIHAGVHALQPIALERDTPFGVNNDLIRRARFRNIYLDTDSYQEARFIVIEHCTPEVLWQPHLLTHPNGAEALSGVYIVTATLDDTIARFRQLAGEPRQLGPAWEFSLTTGKIWVMAEDAMRRYAPVLRPPLNRVAAACIKVKSLALLEDYFQQRQVPYELACCLDGVTKRYGSARISQATRPYNSKNSQRR</sequence>
<dbReference type="InterPro" id="IPR025870">
    <property type="entry name" value="Glyoxalase-like_dom"/>
</dbReference>
<dbReference type="RefSeq" id="WP_215669369.1">
    <property type="nucleotide sequence ID" value="NZ_JAFJYC010000001.1"/>
</dbReference>
<gene>
    <name evidence="2" type="ORF">JZM24_08840</name>
</gene>
<name>A0ABS5YB03_9GAMM</name>